<keyword evidence="1" id="KW-0175">Coiled coil</keyword>
<dbReference type="InterPro" id="IPR052603">
    <property type="entry name" value="EFCB6"/>
</dbReference>
<feature type="domain" description="EF-hand" evidence="3">
    <location>
        <begin position="41"/>
        <end position="76"/>
    </location>
</feature>
<feature type="region of interest" description="Disordered" evidence="2">
    <location>
        <begin position="132"/>
        <end position="197"/>
    </location>
</feature>
<accession>K3WTT7</accession>
<name>K3WTT7_GLOUD</name>
<evidence type="ECO:0000259" key="3">
    <source>
        <dbReference type="PROSITE" id="PS50222"/>
    </source>
</evidence>
<feature type="region of interest" description="Disordered" evidence="2">
    <location>
        <begin position="938"/>
        <end position="963"/>
    </location>
</feature>
<feature type="compositionally biased region" description="Polar residues" evidence="2">
    <location>
        <begin position="945"/>
        <end position="963"/>
    </location>
</feature>
<dbReference type="InterPro" id="IPR011992">
    <property type="entry name" value="EF-hand-dom_pair"/>
</dbReference>
<dbReference type="Proteomes" id="UP000019132">
    <property type="component" value="Unassembled WGS sequence"/>
</dbReference>
<feature type="region of interest" description="Disordered" evidence="2">
    <location>
        <begin position="1076"/>
        <end position="1143"/>
    </location>
</feature>
<protein>
    <recommendedName>
        <fullName evidence="3">EF-hand domain-containing protein</fullName>
    </recommendedName>
</protein>
<dbReference type="Gene3D" id="1.10.238.10">
    <property type="entry name" value="EF-hand"/>
    <property type="match status" value="1"/>
</dbReference>
<dbReference type="OMA" id="DALWNCP"/>
<dbReference type="PROSITE" id="PS50222">
    <property type="entry name" value="EF_HAND_2"/>
    <property type="match status" value="2"/>
</dbReference>
<reference evidence="5" key="1">
    <citation type="journal article" date="2010" name="Genome Biol.">
        <title>Genome sequence of the necrotrophic plant pathogen Pythium ultimum reveals original pathogenicity mechanisms and effector repertoire.</title>
        <authorList>
            <person name="Levesque C.A."/>
            <person name="Brouwer H."/>
            <person name="Cano L."/>
            <person name="Hamilton J.P."/>
            <person name="Holt C."/>
            <person name="Huitema E."/>
            <person name="Raffaele S."/>
            <person name="Robideau G.P."/>
            <person name="Thines M."/>
            <person name="Win J."/>
            <person name="Zerillo M.M."/>
            <person name="Beakes G.W."/>
            <person name="Boore J.L."/>
            <person name="Busam D."/>
            <person name="Dumas B."/>
            <person name="Ferriera S."/>
            <person name="Fuerstenberg S.I."/>
            <person name="Gachon C.M."/>
            <person name="Gaulin E."/>
            <person name="Govers F."/>
            <person name="Grenville-Briggs L."/>
            <person name="Horner N."/>
            <person name="Hostetler J."/>
            <person name="Jiang R.H."/>
            <person name="Johnson J."/>
            <person name="Krajaejun T."/>
            <person name="Lin H."/>
            <person name="Meijer H.J."/>
            <person name="Moore B."/>
            <person name="Morris P."/>
            <person name="Phuntmart V."/>
            <person name="Puiu D."/>
            <person name="Shetty J."/>
            <person name="Stajich J.E."/>
            <person name="Tripathy S."/>
            <person name="Wawra S."/>
            <person name="van West P."/>
            <person name="Whitty B.R."/>
            <person name="Coutinho P.M."/>
            <person name="Henrissat B."/>
            <person name="Martin F."/>
            <person name="Thomas P.D."/>
            <person name="Tyler B.M."/>
            <person name="De Vries R.P."/>
            <person name="Kamoun S."/>
            <person name="Yandell M."/>
            <person name="Tisserat N."/>
            <person name="Buell C.R."/>
        </authorList>
    </citation>
    <scope>NUCLEOTIDE SEQUENCE</scope>
    <source>
        <strain evidence="5">DAOM:BR144</strain>
    </source>
</reference>
<dbReference type="PANTHER" id="PTHR20875:SF0">
    <property type="entry name" value="GH12158P"/>
    <property type="match status" value="1"/>
</dbReference>
<feature type="compositionally biased region" description="Polar residues" evidence="2">
    <location>
        <begin position="1107"/>
        <end position="1122"/>
    </location>
</feature>
<reference evidence="4" key="3">
    <citation type="submission" date="2015-02" db="UniProtKB">
        <authorList>
            <consortium name="EnsemblProtists"/>
        </authorList>
    </citation>
    <scope>IDENTIFICATION</scope>
    <source>
        <strain evidence="4">DAOM BR144</strain>
    </source>
</reference>
<keyword evidence="5" id="KW-1185">Reference proteome</keyword>
<feature type="compositionally biased region" description="Low complexity" evidence="2">
    <location>
        <begin position="187"/>
        <end position="197"/>
    </location>
</feature>
<dbReference type="PANTHER" id="PTHR20875">
    <property type="entry name" value="EF-HAND CALCIUM-BINDING DOMAIN-CONTAINING PROTEIN 6-RELATED"/>
    <property type="match status" value="1"/>
</dbReference>
<dbReference type="EnsemblProtists" id="PYU1_T008383">
    <property type="protein sequence ID" value="PYU1_T008383"/>
    <property type="gene ID" value="PYU1_G008367"/>
</dbReference>
<dbReference type="EMBL" id="GL376613">
    <property type="status" value="NOT_ANNOTATED_CDS"/>
    <property type="molecule type" value="Genomic_DNA"/>
</dbReference>
<dbReference type="eggNOG" id="ENOG502QVEZ">
    <property type="taxonomic scope" value="Eukaryota"/>
</dbReference>
<feature type="region of interest" description="Disordered" evidence="2">
    <location>
        <begin position="440"/>
        <end position="459"/>
    </location>
</feature>
<dbReference type="VEuPathDB" id="FungiDB:PYU1_G008367"/>
<reference evidence="5" key="2">
    <citation type="submission" date="2010-04" db="EMBL/GenBank/DDBJ databases">
        <authorList>
            <person name="Buell R."/>
            <person name="Hamilton J."/>
            <person name="Hostetler J."/>
        </authorList>
    </citation>
    <scope>NUCLEOTIDE SEQUENCE [LARGE SCALE GENOMIC DNA]</scope>
    <source>
        <strain evidence="5">DAOM:BR144</strain>
    </source>
</reference>
<dbReference type="GO" id="GO:0005509">
    <property type="term" value="F:calcium ion binding"/>
    <property type="evidence" value="ECO:0007669"/>
    <property type="project" value="InterPro"/>
</dbReference>
<dbReference type="SUPFAM" id="SSF47473">
    <property type="entry name" value="EF-hand"/>
    <property type="match status" value="3"/>
</dbReference>
<dbReference type="InterPro" id="IPR002048">
    <property type="entry name" value="EF_hand_dom"/>
</dbReference>
<dbReference type="AlphaFoldDB" id="K3WTT7"/>
<proteinExistence type="predicted"/>
<evidence type="ECO:0000313" key="5">
    <source>
        <dbReference type="Proteomes" id="UP000019132"/>
    </source>
</evidence>
<dbReference type="InParanoid" id="K3WTT7"/>
<dbReference type="SMART" id="SM00054">
    <property type="entry name" value="EFh"/>
    <property type="match status" value="4"/>
</dbReference>
<sequence length="1275" mass="141459">MYKTQAKIDNMSTADWHQYHQLLSNARLVQYFSDEVLRFSHTSLKPDDVLRRFSLNGDGQLDVKEFQLALKRLGILQFPAASDTPQQQQETANTLTKGKELYSVFCPTHTRKLDIDMFCRIMTEWSLQLIRARHQQQHQQQTRPGPSRGSSSSHHGPSYRNYDASQSVAAPYATETPRSASGGAIPSSLQGNASGSSSESDVIWRRITDAIAHNVDKLSQIFFKMDITCSGSVSQEEFELGMNHIGVFLTAREYEKVYESLSPELKDFSTKSNSNEAINSSASRASFGVKYADFLALFYNKSPLVLPTTSTQASPPVAGVGNARLWDFLVASIDKLQPLFQQLERINQRYVTPDTFRDCLLRCGLALSNADYAALRVRLLPFTDSSSGAIGLAPLMQVLKASDHSVMKSSAASSPIAIPNVEANRTIVKIRDESRWKSDITLNPHRDPAKTTGADGDGGDESAVTHYEDPMFGGHPHAPLEKRILVKLQQMKELGQLGTSSPQTIFPGDRFGRITRGQFRQSLVHLSVLARYAEVETLFWTLDPSGRGYIVNHDLYDHFNSFLTRPGPNNGAGAGAAWLPAINTEGGGSNSPTHGQKTTADRLPRSAQKVLEGMLVELPHLLSICQRNDVHQTGMVSPQELLTVIQELGILAPKSDLQSVLFTIFSGLDNSLSSSHGEPPTMPYARLETRLGHLCSDLLSPKKRMKHLSTTSVLLAPQEQSYDEVIGGKHEYDMHTVSETDALWNCPRRKMNQGHRATKTSVRISDHISDDVGLVATNLSQSVPKNMQQQSYRGGSNTLESGSERKTRMNRVAVIAILHDLLERRIDLKTAMDLHRNADVHGQVSKDDLTEILLTSRLGLNFSSSSSGISVRDFVEALYPSSSSPQPVGITYLDLLHRASDLLAELKQITTATGSRGGAQATGTQQQRQTARRLNSNFDIGLPSAHNNTPPTSSGMPMVSNSSFSSDEISVRRKLLHESRLKELMLSDSGRQSAAILIRHAFKGLAPREMVVPIENGEYEAMCRSNDIKHVCYRLGLDFDMSEQQFVILSIDKNGVGFISSPQLLEFFTTLAESEADQSSHHQSLPSPPRGATGGHYPDFFDKPSQFDKSSSLGERQESSYTFGGGTGLPRLIYPPPSSKQLMSAKDVSKMNRATSGIGGVLDNLQTKIDMLDREIKADEKGKQDYDDQLFRLRKRREDLEAKLRESQNWIALFESKIAPLEGKYAETTENMQSQYEDAKLRHAQGIRVLMDNFEYHPEFKRFSDTFSAVPFKPK</sequence>
<feature type="compositionally biased region" description="Low complexity" evidence="2">
    <location>
        <begin position="137"/>
        <end position="158"/>
    </location>
</feature>
<feature type="compositionally biased region" description="Basic and acidic residues" evidence="2">
    <location>
        <begin position="440"/>
        <end position="449"/>
    </location>
</feature>
<evidence type="ECO:0000313" key="4">
    <source>
        <dbReference type="EnsemblProtists" id="PYU1_T008383"/>
    </source>
</evidence>
<feature type="domain" description="EF-hand" evidence="3">
    <location>
        <begin position="213"/>
        <end position="248"/>
    </location>
</feature>
<feature type="coiled-coil region" evidence="1">
    <location>
        <begin position="1162"/>
        <end position="1203"/>
    </location>
</feature>
<dbReference type="HOGENOM" id="CLU_265233_0_0_1"/>
<evidence type="ECO:0000256" key="2">
    <source>
        <dbReference type="SAM" id="MobiDB-lite"/>
    </source>
</evidence>
<organism evidence="4 5">
    <name type="scientific">Globisporangium ultimum (strain ATCC 200006 / CBS 805.95 / DAOM BR144)</name>
    <name type="common">Pythium ultimum</name>
    <dbReference type="NCBI Taxonomy" id="431595"/>
    <lineage>
        <taxon>Eukaryota</taxon>
        <taxon>Sar</taxon>
        <taxon>Stramenopiles</taxon>
        <taxon>Oomycota</taxon>
        <taxon>Peronosporomycetes</taxon>
        <taxon>Pythiales</taxon>
        <taxon>Pythiaceae</taxon>
        <taxon>Globisporangium</taxon>
    </lineage>
</organism>
<evidence type="ECO:0000256" key="1">
    <source>
        <dbReference type="SAM" id="Coils"/>
    </source>
</evidence>